<evidence type="ECO:0000256" key="11">
    <source>
        <dbReference type="SAM" id="MobiDB-lite"/>
    </source>
</evidence>
<dbReference type="InterPro" id="IPR000536">
    <property type="entry name" value="Nucl_hrmn_rcpt_lig-bd"/>
</dbReference>
<keyword evidence="3 10" id="KW-0863">Zinc-finger</keyword>
<dbReference type="GO" id="GO:0043565">
    <property type="term" value="F:sequence-specific DNA binding"/>
    <property type="evidence" value="ECO:0007669"/>
    <property type="project" value="InterPro"/>
</dbReference>
<comment type="subcellular location">
    <subcellularLocation>
        <location evidence="1 10">Nucleus</location>
    </subcellularLocation>
</comment>
<dbReference type="Pfam" id="PF00104">
    <property type="entry name" value="Hormone_recep"/>
    <property type="match status" value="1"/>
</dbReference>
<evidence type="ECO:0000256" key="3">
    <source>
        <dbReference type="ARBA" id="ARBA00022771"/>
    </source>
</evidence>
<keyword evidence="8 10" id="KW-0675">Receptor</keyword>
<keyword evidence="4 10" id="KW-0862">Zinc</keyword>
<dbReference type="SUPFAM" id="SSF48508">
    <property type="entry name" value="Nuclear receptor ligand-binding domain"/>
    <property type="match status" value="1"/>
</dbReference>
<evidence type="ECO:0000259" key="13">
    <source>
        <dbReference type="PROSITE" id="PS51843"/>
    </source>
</evidence>
<feature type="region of interest" description="Disordered" evidence="11">
    <location>
        <begin position="1"/>
        <end position="29"/>
    </location>
</feature>
<evidence type="ECO:0000256" key="10">
    <source>
        <dbReference type="RuleBase" id="RU004334"/>
    </source>
</evidence>
<dbReference type="GO" id="GO:0006357">
    <property type="term" value="P:regulation of transcription by RNA polymerase II"/>
    <property type="evidence" value="ECO:0007669"/>
    <property type="project" value="UniProtKB-ARBA"/>
</dbReference>
<name>A0A2A2KYA9_9BILA</name>
<reference evidence="14 15" key="1">
    <citation type="journal article" date="2017" name="Curr. Biol.">
        <title>Genome architecture and evolution of a unichromosomal asexual nematode.</title>
        <authorList>
            <person name="Fradin H."/>
            <person name="Zegar C."/>
            <person name="Gutwein M."/>
            <person name="Lucas J."/>
            <person name="Kovtun M."/>
            <person name="Corcoran D."/>
            <person name="Baugh L.R."/>
            <person name="Kiontke K."/>
            <person name="Gunsalus K."/>
            <person name="Fitch D.H."/>
            <person name="Piano F."/>
        </authorList>
    </citation>
    <scope>NUCLEOTIDE SEQUENCE [LARGE SCALE GENOMIC DNA]</scope>
    <source>
        <strain evidence="14">PF1309</strain>
    </source>
</reference>
<evidence type="ECO:0000259" key="12">
    <source>
        <dbReference type="PROSITE" id="PS51030"/>
    </source>
</evidence>
<dbReference type="InterPro" id="IPR013088">
    <property type="entry name" value="Znf_NHR/GATA"/>
</dbReference>
<dbReference type="OrthoDB" id="10006908at2759"/>
<dbReference type="Proteomes" id="UP000218231">
    <property type="component" value="Unassembled WGS sequence"/>
</dbReference>
<dbReference type="InterPro" id="IPR001628">
    <property type="entry name" value="Znf_hrmn_rcpt"/>
</dbReference>
<dbReference type="PRINTS" id="PR00047">
    <property type="entry name" value="STROIDFINGER"/>
</dbReference>
<feature type="domain" description="Nuclear receptor" evidence="12">
    <location>
        <begin position="114"/>
        <end position="190"/>
    </location>
</feature>
<dbReference type="PANTHER" id="PTHR48092">
    <property type="entry name" value="KNIRPS-RELATED PROTEIN-RELATED"/>
    <property type="match status" value="1"/>
</dbReference>
<keyword evidence="6 10" id="KW-0238">DNA-binding</keyword>
<dbReference type="EMBL" id="LIAE01007485">
    <property type="protein sequence ID" value="PAV78986.1"/>
    <property type="molecule type" value="Genomic_DNA"/>
</dbReference>
<keyword evidence="2 10" id="KW-0479">Metal-binding</keyword>
<dbReference type="SUPFAM" id="SSF57716">
    <property type="entry name" value="Glucocorticoid receptor-like (DNA-binding domain)"/>
    <property type="match status" value="1"/>
</dbReference>
<dbReference type="InterPro" id="IPR035500">
    <property type="entry name" value="NHR-like_dom_sf"/>
</dbReference>
<dbReference type="STRING" id="2018661.A0A2A2KYA9"/>
<proteinExistence type="inferred from homology"/>
<comment type="caution">
    <text evidence="14">The sequence shown here is derived from an EMBL/GenBank/DDBJ whole genome shotgun (WGS) entry which is preliminary data.</text>
</comment>
<evidence type="ECO:0000256" key="4">
    <source>
        <dbReference type="ARBA" id="ARBA00022833"/>
    </source>
</evidence>
<keyword evidence="7 10" id="KW-0804">Transcription</keyword>
<dbReference type="GO" id="GO:0005634">
    <property type="term" value="C:nucleus"/>
    <property type="evidence" value="ECO:0007669"/>
    <property type="project" value="UniProtKB-SubCell"/>
</dbReference>
<evidence type="ECO:0000256" key="5">
    <source>
        <dbReference type="ARBA" id="ARBA00023015"/>
    </source>
</evidence>
<feature type="domain" description="NR LBD" evidence="13">
    <location>
        <begin position="235"/>
        <end position="508"/>
    </location>
</feature>
<sequence>MLSRLKTGSDSPEESEVVSSSVPDPPLAYPKPIRPSPILSVYQALLSASRNKPTSSILSGSTQWVCIENRRKSSSPVIHQSSIQPLPAQTPTIMRSSSWAGVMPNPIEPKSMDPLVCAICGDKSSGLHYGIYTCEGCKGFFKRTVQNKRVYTCIDGKAACPIDRAHRNRCQYCRFQKCVAEGMVLEAVREDRMPGGRNANAIYSIYKQRRERCLQQENRPESRPSSVVTQKNTPPHKNLIQELIEIDRVGQLINLRGLRVDPVETASDIAPACQRLSRIGDEIIEQLVQWTKSLPFYSELPVDVHTHLLTQRWPELVLLSACYYASSTTQANAVNSEEAQVTTTTIDGQDEISFTDPTVNILLLQKRLSAVMGKTIPLEHVVKEAGILVENFTSLLNSYSKLNLTTEAYVCIKAITLLHLNQLPEGCDKLSVVKPEMRCHVQLIQDQFVKALQIELIQQDNVSRLTDILQWLPLLSSSSSVLLHSKMFYLPFILVQPPRCCPSVSRQSCSNTPSPASDFST</sequence>
<evidence type="ECO:0000256" key="6">
    <source>
        <dbReference type="ARBA" id="ARBA00023125"/>
    </source>
</evidence>
<keyword evidence="9 10" id="KW-0539">Nucleus</keyword>
<dbReference type="GO" id="GO:0003700">
    <property type="term" value="F:DNA-binding transcription factor activity"/>
    <property type="evidence" value="ECO:0007669"/>
    <property type="project" value="InterPro"/>
</dbReference>
<keyword evidence="15" id="KW-1185">Reference proteome</keyword>
<dbReference type="FunFam" id="3.30.50.10:FF:000006">
    <property type="entry name" value="Nuclear receptor subfamily 5 group A member"/>
    <property type="match status" value="1"/>
</dbReference>
<evidence type="ECO:0000256" key="8">
    <source>
        <dbReference type="ARBA" id="ARBA00023170"/>
    </source>
</evidence>
<dbReference type="PRINTS" id="PR00398">
    <property type="entry name" value="STRDHORMONER"/>
</dbReference>
<dbReference type="InterPro" id="IPR050200">
    <property type="entry name" value="Nuclear_hormone_rcpt_NR3"/>
</dbReference>
<dbReference type="Gene3D" id="3.30.50.10">
    <property type="entry name" value="Erythroid Transcription Factor GATA-1, subunit A"/>
    <property type="match status" value="1"/>
</dbReference>
<evidence type="ECO:0000256" key="2">
    <source>
        <dbReference type="ARBA" id="ARBA00022723"/>
    </source>
</evidence>
<dbReference type="SMART" id="SM00399">
    <property type="entry name" value="ZnF_C4"/>
    <property type="match status" value="1"/>
</dbReference>
<organism evidence="14 15">
    <name type="scientific">Diploscapter pachys</name>
    <dbReference type="NCBI Taxonomy" id="2018661"/>
    <lineage>
        <taxon>Eukaryota</taxon>
        <taxon>Metazoa</taxon>
        <taxon>Ecdysozoa</taxon>
        <taxon>Nematoda</taxon>
        <taxon>Chromadorea</taxon>
        <taxon>Rhabditida</taxon>
        <taxon>Rhabditina</taxon>
        <taxon>Rhabditomorpha</taxon>
        <taxon>Rhabditoidea</taxon>
        <taxon>Rhabditidae</taxon>
        <taxon>Diploscapter</taxon>
    </lineage>
</organism>
<dbReference type="InterPro" id="IPR001723">
    <property type="entry name" value="Nuclear_hrmn_rcpt"/>
</dbReference>
<evidence type="ECO:0000313" key="15">
    <source>
        <dbReference type="Proteomes" id="UP000218231"/>
    </source>
</evidence>
<dbReference type="PROSITE" id="PS51843">
    <property type="entry name" value="NR_LBD"/>
    <property type="match status" value="1"/>
</dbReference>
<dbReference type="Gene3D" id="1.10.565.10">
    <property type="entry name" value="Retinoid X Receptor"/>
    <property type="match status" value="1"/>
</dbReference>
<keyword evidence="5 10" id="KW-0805">Transcription regulation</keyword>
<evidence type="ECO:0000256" key="7">
    <source>
        <dbReference type="ARBA" id="ARBA00023163"/>
    </source>
</evidence>
<evidence type="ECO:0000256" key="1">
    <source>
        <dbReference type="ARBA" id="ARBA00004123"/>
    </source>
</evidence>
<dbReference type="GO" id="GO:0008270">
    <property type="term" value="F:zinc ion binding"/>
    <property type="evidence" value="ECO:0007669"/>
    <property type="project" value="UniProtKB-KW"/>
</dbReference>
<evidence type="ECO:0008006" key="16">
    <source>
        <dbReference type="Google" id="ProtNLM"/>
    </source>
</evidence>
<accession>A0A2A2KYA9</accession>
<dbReference type="PROSITE" id="PS00031">
    <property type="entry name" value="NUCLEAR_REC_DBD_1"/>
    <property type="match status" value="1"/>
</dbReference>
<dbReference type="SMART" id="SM00430">
    <property type="entry name" value="HOLI"/>
    <property type="match status" value="1"/>
</dbReference>
<protein>
    <recommendedName>
        <fullName evidence="16">Nuclear receptor domain-containing protein</fullName>
    </recommendedName>
</protein>
<dbReference type="AlphaFoldDB" id="A0A2A2KYA9"/>
<evidence type="ECO:0000256" key="9">
    <source>
        <dbReference type="ARBA" id="ARBA00023242"/>
    </source>
</evidence>
<dbReference type="Pfam" id="PF00105">
    <property type="entry name" value="zf-C4"/>
    <property type="match status" value="1"/>
</dbReference>
<dbReference type="PROSITE" id="PS51030">
    <property type="entry name" value="NUCLEAR_REC_DBD_2"/>
    <property type="match status" value="1"/>
</dbReference>
<gene>
    <name evidence="14" type="ORF">WR25_10315</name>
</gene>
<comment type="similarity">
    <text evidence="10">Belongs to the nuclear hormone receptor family.</text>
</comment>
<evidence type="ECO:0000313" key="14">
    <source>
        <dbReference type="EMBL" id="PAV78986.1"/>
    </source>
</evidence>